<name>A0A0A8ZFB8_ARUDO</name>
<organism evidence="1">
    <name type="scientific">Arundo donax</name>
    <name type="common">Giant reed</name>
    <name type="synonym">Donax arundinaceus</name>
    <dbReference type="NCBI Taxonomy" id="35708"/>
    <lineage>
        <taxon>Eukaryota</taxon>
        <taxon>Viridiplantae</taxon>
        <taxon>Streptophyta</taxon>
        <taxon>Embryophyta</taxon>
        <taxon>Tracheophyta</taxon>
        <taxon>Spermatophyta</taxon>
        <taxon>Magnoliopsida</taxon>
        <taxon>Liliopsida</taxon>
        <taxon>Poales</taxon>
        <taxon>Poaceae</taxon>
        <taxon>PACMAD clade</taxon>
        <taxon>Arundinoideae</taxon>
        <taxon>Arundineae</taxon>
        <taxon>Arundo</taxon>
    </lineage>
</organism>
<reference evidence="1" key="2">
    <citation type="journal article" date="2015" name="Data Brief">
        <title>Shoot transcriptome of the giant reed, Arundo donax.</title>
        <authorList>
            <person name="Barrero R.A."/>
            <person name="Guerrero F.D."/>
            <person name="Moolhuijzen P."/>
            <person name="Goolsby J.A."/>
            <person name="Tidwell J."/>
            <person name="Bellgard S.E."/>
            <person name="Bellgard M.I."/>
        </authorList>
    </citation>
    <scope>NUCLEOTIDE SEQUENCE</scope>
    <source>
        <tissue evidence="1">Shoot tissue taken approximately 20 cm above the soil surface</tissue>
    </source>
</reference>
<sequence length="43" mass="5009">MCTQFYFYLCYRPRSGVCATLLAVCSQTTPVPVTKLQSWIYRL</sequence>
<accession>A0A0A8ZFB8</accession>
<dbReference type="EMBL" id="GBRH01264343">
    <property type="protein sequence ID" value="JAD33552.1"/>
    <property type="molecule type" value="Transcribed_RNA"/>
</dbReference>
<proteinExistence type="predicted"/>
<dbReference type="AlphaFoldDB" id="A0A0A8ZFB8"/>
<evidence type="ECO:0000313" key="1">
    <source>
        <dbReference type="EMBL" id="JAD33552.1"/>
    </source>
</evidence>
<protein>
    <submittedName>
        <fullName evidence="1">Uncharacterized protein</fullName>
    </submittedName>
</protein>
<reference evidence="1" key="1">
    <citation type="submission" date="2014-09" db="EMBL/GenBank/DDBJ databases">
        <authorList>
            <person name="Magalhaes I.L.F."/>
            <person name="Oliveira U."/>
            <person name="Santos F.R."/>
            <person name="Vidigal T.H.D.A."/>
            <person name="Brescovit A.D."/>
            <person name="Santos A.J."/>
        </authorList>
    </citation>
    <scope>NUCLEOTIDE SEQUENCE</scope>
    <source>
        <tissue evidence="1">Shoot tissue taken approximately 20 cm above the soil surface</tissue>
    </source>
</reference>